<evidence type="ECO:0000256" key="1">
    <source>
        <dbReference type="SAM" id="MobiDB-lite"/>
    </source>
</evidence>
<evidence type="ECO:0008006" key="4">
    <source>
        <dbReference type="Google" id="ProtNLM"/>
    </source>
</evidence>
<reference evidence="2" key="1">
    <citation type="journal article" date="2019" name="PLoS Negl. Trop. Dis.">
        <title>Revisiting the worldwide diversity of Leptospira species in the environment.</title>
        <authorList>
            <person name="Vincent A.T."/>
            <person name="Schiettekatte O."/>
            <person name="Bourhy P."/>
            <person name="Veyrier F.J."/>
            <person name="Picardeau M."/>
        </authorList>
    </citation>
    <scope>NUCLEOTIDE SEQUENCE [LARGE SCALE GENOMIC DNA]</scope>
    <source>
        <strain evidence="2">SSW15</strain>
    </source>
</reference>
<keyword evidence="3" id="KW-1185">Reference proteome</keyword>
<dbReference type="Proteomes" id="UP000298458">
    <property type="component" value="Unassembled WGS sequence"/>
</dbReference>
<dbReference type="OrthoDB" id="345573at2"/>
<dbReference type="Gene3D" id="3.40.50.1820">
    <property type="entry name" value="alpha/beta hydrolase"/>
    <property type="match status" value="1"/>
</dbReference>
<evidence type="ECO:0000313" key="3">
    <source>
        <dbReference type="Proteomes" id="UP000298458"/>
    </source>
</evidence>
<dbReference type="InterPro" id="IPR029058">
    <property type="entry name" value="AB_hydrolase_fold"/>
</dbReference>
<accession>A0A4R9GCY2</accession>
<gene>
    <name evidence="2" type="ORF">EHO60_12690</name>
</gene>
<name>A0A4R9GCY2_9LEPT</name>
<protein>
    <recommendedName>
        <fullName evidence="4">Alpha/beta hydrolase</fullName>
    </recommendedName>
</protein>
<dbReference type="EMBL" id="RQET01000009">
    <property type="protein sequence ID" value="TGK08887.1"/>
    <property type="molecule type" value="Genomic_DNA"/>
</dbReference>
<dbReference type="SUPFAM" id="SSF53474">
    <property type="entry name" value="alpha/beta-Hydrolases"/>
    <property type="match status" value="1"/>
</dbReference>
<proteinExistence type="predicted"/>
<organism evidence="2 3">
    <name type="scientific">Leptospira fletcheri</name>
    <dbReference type="NCBI Taxonomy" id="2484981"/>
    <lineage>
        <taxon>Bacteria</taxon>
        <taxon>Pseudomonadati</taxon>
        <taxon>Spirochaetota</taxon>
        <taxon>Spirochaetia</taxon>
        <taxon>Leptospirales</taxon>
        <taxon>Leptospiraceae</taxon>
        <taxon>Leptospira</taxon>
    </lineage>
</organism>
<evidence type="ECO:0000313" key="2">
    <source>
        <dbReference type="EMBL" id="TGK08887.1"/>
    </source>
</evidence>
<feature type="compositionally biased region" description="Basic and acidic residues" evidence="1">
    <location>
        <begin position="230"/>
        <end position="239"/>
    </location>
</feature>
<sequence length="275" mass="31622">MKKTFALVSESYYFIVEICSLIFSIATCMMSEQKAEENEKVDILIVPGFLSGPIYYKKLTRALKDAGYRARILKIPPFFRDTNRVVNLLDSQLRSLPDKYLVIAHNTGGLLSLLSPDTSRRKIGTLITLGTPFQGTNLFRYFGPKDLRWKSRLLESHFNTFLFMDRFQPLSPWKEMFFLPKESSEFGQGRDLWFDVVGNFNLVRVGENLRTIRDYLLKNYPPASGSIENSDPKPKDVPRSKPRKKTPDKKGKKSLPAKKKAVEKGKKKNGRTSRR</sequence>
<comment type="caution">
    <text evidence="2">The sequence shown here is derived from an EMBL/GenBank/DDBJ whole genome shotgun (WGS) entry which is preliminary data.</text>
</comment>
<feature type="region of interest" description="Disordered" evidence="1">
    <location>
        <begin position="223"/>
        <end position="275"/>
    </location>
</feature>
<feature type="compositionally biased region" description="Basic residues" evidence="1">
    <location>
        <begin position="240"/>
        <end position="275"/>
    </location>
</feature>
<dbReference type="AlphaFoldDB" id="A0A4R9GCY2"/>
<dbReference type="RefSeq" id="WP_135768575.1">
    <property type="nucleotide sequence ID" value="NZ_RQET01000009.1"/>
</dbReference>